<dbReference type="PROSITE" id="PS51296">
    <property type="entry name" value="RIESKE"/>
    <property type="match status" value="1"/>
</dbReference>
<dbReference type="GO" id="GO:0051537">
    <property type="term" value="F:2 iron, 2 sulfur cluster binding"/>
    <property type="evidence" value="ECO:0007669"/>
    <property type="project" value="UniProtKB-KW"/>
</dbReference>
<dbReference type="SUPFAM" id="SSF50022">
    <property type="entry name" value="ISP domain"/>
    <property type="match status" value="1"/>
</dbReference>
<sequence length="411" mass="45966">MRAEQKLLTALKGHREGYTLPRELYVDPDIYRLDLETIYYADWLFVGHDCEIKGIGDYFTVQVGDYPIVVVRGEDGAIRAFHNSCRHRGSRICSSERGSAVRLVCPYHKWSYDLEGRLRFARDMGKPFDAGKLGLKPVACESVAGYVWVCLADEPPDFAAFRARMAPYFHPHGIENARLAFESTIVENGNWKLVWENNRECYHCAPNHPELCLTFPETPAVSGVEGGADRAEIAGHWERMEEAGLPSRLHLSSDGKYRLTRMPLLGDSYTMSGAAAVRRPLSASVVEHGIGTLLLFNYPTLWNHVLGDHAVTFRVLPIGPTQTAVTTKWLVNADAVEGVDYSLKELTEVWLATNDQDRRIVEENQIGVLSPAYEPGSYSPIHEGGVVQFVEWYVATVLRALGEAHGRPHVA</sequence>
<keyword evidence="4" id="KW-0560">Oxidoreductase</keyword>
<dbReference type="Gene3D" id="2.102.10.10">
    <property type="entry name" value="Rieske [2Fe-2S] iron-sulphur domain"/>
    <property type="match status" value="1"/>
</dbReference>
<evidence type="ECO:0000256" key="6">
    <source>
        <dbReference type="ARBA" id="ARBA00023014"/>
    </source>
</evidence>
<dbReference type="Proteomes" id="UP000253529">
    <property type="component" value="Unassembled WGS sequence"/>
</dbReference>
<comment type="caution">
    <text evidence="8">The sequence shown here is derived from an EMBL/GenBank/DDBJ whole genome shotgun (WGS) entry which is preliminary data.</text>
</comment>
<evidence type="ECO:0000256" key="3">
    <source>
        <dbReference type="ARBA" id="ARBA00022723"/>
    </source>
</evidence>
<organism evidence="8 9">
    <name type="scientific">Roseiarcus fermentans</name>
    <dbReference type="NCBI Taxonomy" id="1473586"/>
    <lineage>
        <taxon>Bacteria</taxon>
        <taxon>Pseudomonadati</taxon>
        <taxon>Pseudomonadota</taxon>
        <taxon>Alphaproteobacteria</taxon>
        <taxon>Hyphomicrobiales</taxon>
        <taxon>Roseiarcaceae</taxon>
        <taxon>Roseiarcus</taxon>
    </lineage>
</organism>
<dbReference type="GO" id="GO:0005506">
    <property type="term" value="F:iron ion binding"/>
    <property type="evidence" value="ECO:0007669"/>
    <property type="project" value="InterPro"/>
</dbReference>
<dbReference type="Pfam" id="PF00355">
    <property type="entry name" value="Rieske"/>
    <property type="match status" value="1"/>
</dbReference>
<dbReference type="AlphaFoldDB" id="A0A366FET1"/>
<dbReference type="SUPFAM" id="SSF55961">
    <property type="entry name" value="Bet v1-like"/>
    <property type="match status" value="1"/>
</dbReference>
<dbReference type="InterPro" id="IPR017941">
    <property type="entry name" value="Rieske_2Fe-2S"/>
</dbReference>
<gene>
    <name evidence="8" type="ORF">DFR50_112143</name>
</gene>
<evidence type="ECO:0000256" key="2">
    <source>
        <dbReference type="ARBA" id="ARBA00022714"/>
    </source>
</evidence>
<dbReference type="PANTHER" id="PTHR43756:SF5">
    <property type="entry name" value="CHOLINE MONOOXYGENASE, CHLOROPLASTIC"/>
    <property type="match status" value="1"/>
</dbReference>
<keyword evidence="3" id="KW-0479">Metal-binding</keyword>
<dbReference type="OrthoDB" id="7456916at2"/>
<keyword evidence="2" id="KW-0001">2Fe-2S</keyword>
<dbReference type="CDD" id="cd03469">
    <property type="entry name" value="Rieske_RO_Alpha_N"/>
    <property type="match status" value="1"/>
</dbReference>
<dbReference type="PRINTS" id="PR00090">
    <property type="entry name" value="RNGDIOXGNASE"/>
</dbReference>
<evidence type="ECO:0000256" key="5">
    <source>
        <dbReference type="ARBA" id="ARBA00023004"/>
    </source>
</evidence>
<dbReference type="Gene3D" id="3.90.380.10">
    <property type="entry name" value="Naphthalene 1,2-dioxygenase Alpha Subunit, Chain A, domain 1"/>
    <property type="match status" value="1"/>
</dbReference>
<dbReference type="Pfam" id="PF00848">
    <property type="entry name" value="Ring_hydroxyl_A"/>
    <property type="match status" value="1"/>
</dbReference>
<dbReference type="PANTHER" id="PTHR43756">
    <property type="entry name" value="CHOLINE MONOOXYGENASE, CHLOROPLASTIC"/>
    <property type="match status" value="1"/>
</dbReference>
<evidence type="ECO:0000259" key="7">
    <source>
        <dbReference type="PROSITE" id="PS51296"/>
    </source>
</evidence>
<keyword evidence="9" id="KW-1185">Reference proteome</keyword>
<evidence type="ECO:0000256" key="4">
    <source>
        <dbReference type="ARBA" id="ARBA00023002"/>
    </source>
</evidence>
<comment type="cofactor">
    <cofactor evidence="1">
        <name>Fe cation</name>
        <dbReference type="ChEBI" id="CHEBI:24875"/>
    </cofactor>
</comment>
<feature type="domain" description="Rieske" evidence="7">
    <location>
        <begin position="43"/>
        <end position="149"/>
    </location>
</feature>
<name>A0A366FET1_9HYPH</name>
<reference evidence="8 9" key="1">
    <citation type="submission" date="2018-06" db="EMBL/GenBank/DDBJ databases">
        <title>Genomic Encyclopedia of Type Strains, Phase IV (KMG-IV): sequencing the most valuable type-strain genomes for metagenomic binning, comparative biology and taxonomic classification.</title>
        <authorList>
            <person name="Goeker M."/>
        </authorList>
    </citation>
    <scope>NUCLEOTIDE SEQUENCE [LARGE SCALE GENOMIC DNA]</scope>
    <source>
        <strain evidence="8 9">DSM 24875</strain>
    </source>
</reference>
<dbReference type="InterPro" id="IPR015879">
    <property type="entry name" value="Ring_hydroxy_dOase_asu_C_dom"/>
</dbReference>
<protein>
    <submittedName>
        <fullName evidence="8">Rieske 2Fe-2S family protein</fullName>
    </submittedName>
</protein>
<evidence type="ECO:0000313" key="8">
    <source>
        <dbReference type="EMBL" id="RBP13168.1"/>
    </source>
</evidence>
<dbReference type="GO" id="GO:0016491">
    <property type="term" value="F:oxidoreductase activity"/>
    <property type="evidence" value="ECO:0007669"/>
    <property type="project" value="UniProtKB-KW"/>
</dbReference>
<dbReference type="CDD" id="cd08884">
    <property type="entry name" value="RHO_alpha_C_GbcA-like"/>
    <property type="match status" value="1"/>
</dbReference>
<evidence type="ECO:0000256" key="1">
    <source>
        <dbReference type="ARBA" id="ARBA00001962"/>
    </source>
</evidence>
<dbReference type="EMBL" id="QNRK01000012">
    <property type="protein sequence ID" value="RBP13168.1"/>
    <property type="molecule type" value="Genomic_DNA"/>
</dbReference>
<accession>A0A366FET1</accession>
<keyword evidence="5" id="KW-0408">Iron</keyword>
<dbReference type="RefSeq" id="WP_113889661.1">
    <property type="nucleotide sequence ID" value="NZ_QNRK01000012.1"/>
</dbReference>
<dbReference type="InterPro" id="IPR001663">
    <property type="entry name" value="Rng_hydr_dOase-A"/>
</dbReference>
<dbReference type="InterPro" id="IPR036922">
    <property type="entry name" value="Rieske_2Fe-2S_sf"/>
</dbReference>
<evidence type="ECO:0000313" key="9">
    <source>
        <dbReference type="Proteomes" id="UP000253529"/>
    </source>
</evidence>
<keyword evidence="6" id="KW-0411">Iron-sulfur</keyword>
<proteinExistence type="predicted"/>